<dbReference type="InterPro" id="IPR017853">
    <property type="entry name" value="GH"/>
</dbReference>
<evidence type="ECO:0000256" key="7">
    <source>
        <dbReference type="ARBA" id="ARBA00022801"/>
    </source>
</evidence>
<proteinExistence type="inferred from homology"/>
<keyword evidence="9" id="KW-0119">Carbohydrate metabolism</keyword>
<evidence type="ECO:0000256" key="8">
    <source>
        <dbReference type="ARBA" id="ARBA00022837"/>
    </source>
</evidence>
<dbReference type="EMBL" id="JMCC02000035">
    <property type="protein sequence ID" value="KIG16532.1"/>
    <property type="molecule type" value="Genomic_DNA"/>
</dbReference>
<dbReference type="PANTHER" id="PTHR10357:SF215">
    <property type="entry name" value="ALPHA-AMYLASE 1"/>
    <property type="match status" value="1"/>
</dbReference>
<evidence type="ECO:0000256" key="1">
    <source>
        <dbReference type="ARBA" id="ARBA00000548"/>
    </source>
</evidence>
<sequence length="626" mass="69507">MQRPRLLPPLSRALLLCAALLPVGSCLDFQGYEQTPTLTTEVEDWRDEVIYQVLVDRFANGDNANDYRVQLGAPARYHGGDWQGLEDQLPYLQELGVTTLWISPVVKNVETDANVDGYHGYWAQDFTELNPHFGDLVALRRLVDVAHERDMLVIIDIVANHVGQLFYYDINLNGHADEQLQGNGVDSPVMYINEYDPDFDERGIQSFTSLGEAGPAPIIFGNDPATNHMPPNPAVFRNPAIYNRKGRTLNFDVEDQLLHGDFPGGLKDVDTSRCDVKQAFVDVYARIIEQTNADGFRIDTIKHVEHEFWRYFSQRVRQRLAAKGKRNFFMFGEAFDGRDDLVGSFTQKLAPDPSEHDCAAEATGAPALTGDQLDSAFYFPQYFQAVRDVFQQGQSTDRIQALWEQRPTTWGTEAPEGGIGIAPSDIPVNFLDNHDVPRFLYGVKDLSLEVQRRLLRNALVFLYTAPGVPCLYYGTEQELRGGNDPANREDLWDTGYDRSGGTFRWIARLAKIRKAYASLRRGDVAVTWASARVGDEEDAGLFAFERTGGTNKNSYSLVVLNSNQVHASHTGFEGAAMPVSAPPGLVLEDALSGNSFTVAGDGTIDVTVEAMSAVILVPAGDIVNLD</sequence>
<keyword evidence="6 11" id="KW-0732">Signal</keyword>
<evidence type="ECO:0000256" key="3">
    <source>
        <dbReference type="ARBA" id="ARBA00008061"/>
    </source>
</evidence>
<comment type="catalytic activity">
    <reaction evidence="1">
        <text>Endohydrolysis of (1-&gt;4)-alpha-D-glucosidic linkages in polysaccharides containing three or more (1-&gt;4)-alpha-linked D-glucose units.</text>
        <dbReference type="EC" id="3.2.1.1"/>
    </reaction>
</comment>
<keyword evidence="8" id="KW-0106">Calcium</keyword>
<dbReference type="GO" id="GO:0004556">
    <property type="term" value="F:alpha-amylase activity"/>
    <property type="evidence" value="ECO:0007669"/>
    <property type="project" value="UniProtKB-EC"/>
</dbReference>
<dbReference type="SMART" id="SM00642">
    <property type="entry name" value="Aamy"/>
    <property type="match status" value="1"/>
</dbReference>
<dbReference type="GO" id="GO:0005975">
    <property type="term" value="P:carbohydrate metabolic process"/>
    <property type="evidence" value="ECO:0007669"/>
    <property type="project" value="InterPro"/>
</dbReference>
<gene>
    <name evidence="13" type="ORF">DB30_04303</name>
</gene>
<comment type="cofactor">
    <cofactor evidence="2">
        <name>Ca(2+)</name>
        <dbReference type="ChEBI" id="CHEBI:29108"/>
    </cofactor>
</comment>
<evidence type="ECO:0000256" key="2">
    <source>
        <dbReference type="ARBA" id="ARBA00001913"/>
    </source>
</evidence>
<evidence type="ECO:0000256" key="10">
    <source>
        <dbReference type="ARBA" id="ARBA00023295"/>
    </source>
</evidence>
<dbReference type="Proteomes" id="UP000031599">
    <property type="component" value="Unassembled WGS sequence"/>
</dbReference>
<comment type="caution">
    <text evidence="13">The sequence shown here is derived from an EMBL/GenBank/DDBJ whole genome shotgun (WGS) entry which is preliminary data.</text>
</comment>
<dbReference type="AlphaFoldDB" id="A0A0C2D973"/>
<evidence type="ECO:0000313" key="13">
    <source>
        <dbReference type="EMBL" id="KIG16532.1"/>
    </source>
</evidence>
<feature type="signal peptide" evidence="11">
    <location>
        <begin position="1"/>
        <end position="28"/>
    </location>
</feature>
<protein>
    <recommendedName>
        <fullName evidence="4">alpha-amylase</fullName>
        <ecNumber evidence="4">3.2.1.1</ecNumber>
    </recommendedName>
</protein>
<evidence type="ECO:0000256" key="5">
    <source>
        <dbReference type="ARBA" id="ARBA00022723"/>
    </source>
</evidence>
<dbReference type="InterPro" id="IPR006047">
    <property type="entry name" value="GH13_cat_dom"/>
</dbReference>
<name>A0A0C2D973_9BACT</name>
<evidence type="ECO:0000256" key="9">
    <source>
        <dbReference type="ARBA" id="ARBA00023277"/>
    </source>
</evidence>
<dbReference type="InterPro" id="IPR013777">
    <property type="entry name" value="A-amylase-like"/>
</dbReference>
<dbReference type="RefSeq" id="WP_240480239.1">
    <property type="nucleotide sequence ID" value="NZ_JMCC02000035.1"/>
</dbReference>
<organism evidence="13 14">
    <name type="scientific">Enhygromyxa salina</name>
    <dbReference type="NCBI Taxonomy" id="215803"/>
    <lineage>
        <taxon>Bacteria</taxon>
        <taxon>Pseudomonadati</taxon>
        <taxon>Myxococcota</taxon>
        <taxon>Polyangia</taxon>
        <taxon>Nannocystales</taxon>
        <taxon>Nannocystaceae</taxon>
        <taxon>Enhygromyxa</taxon>
    </lineage>
</organism>
<dbReference type="PANTHER" id="PTHR10357">
    <property type="entry name" value="ALPHA-AMYLASE FAMILY MEMBER"/>
    <property type="match status" value="1"/>
</dbReference>
<dbReference type="SUPFAM" id="SSF51445">
    <property type="entry name" value="(Trans)glycosidases"/>
    <property type="match status" value="1"/>
</dbReference>
<keyword evidence="7" id="KW-0378">Hydrolase</keyword>
<evidence type="ECO:0000259" key="12">
    <source>
        <dbReference type="SMART" id="SM00642"/>
    </source>
</evidence>
<dbReference type="InterPro" id="IPR013780">
    <property type="entry name" value="Glyco_hydro_b"/>
</dbReference>
<evidence type="ECO:0000256" key="6">
    <source>
        <dbReference type="ARBA" id="ARBA00022729"/>
    </source>
</evidence>
<keyword evidence="10" id="KW-0326">Glycosidase</keyword>
<dbReference type="Gene3D" id="2.60.40.1180">
    <property type="entry name" value="Golgi alpha-mannosidase II"/>
    <property type="match status" value="1"/>
</dbReference>
<evidence type="ECO:0000256" key="4">
    <source>
        <dbReference type="ARBA" id="ARBA00012595"/>
    </source>
</evidence>
<dbReference type="GO" id="GO:0005509">
    <property type="term" value="F:calcium ion binding"/>
    <property type="evidence" value="ECO:0007669"/>
    <property type="project" value="InterPro"/>
</dbReference>
<keyword evidence="5" id="KW-0479">Metal-binding</keyword>
<evidence type="ECO:0000256" key="11">
    <source>
        <dbReference type="SAM" id="SignalP"/>
    </source>
</evidence>
<dbReference type="Pfam" id="PF00128">
    <property type="entry name" value="Alpha-amylase"/>
    <property type="match status" value="1"/>
</dbReference>
<dbReference type="PIRSF" id="PIRSF001024">
    <property type="entry name" value="Alph-amyl_fung"/>
    <property type="match status" value="1"/>
</dbReference>
<evidence type="ECO:0000313" key="14">
    <source>
        <dbReference type="Proteomes" id="UP000031599"/>
    </source>
</evidence>
<dbReference type="EC" id="3.2.1.1" evidence="4"/>
<feature type="chain" id="PRO_5002147709" description="alpha-amylase" evidence="11">
    <location>
        <begin position="29"/>
        <end position="626"/>
    </location>
</feature>
<dbReference type="Gene3D" id="3.20.20.80">
    <property type="entry name" value="Glycosidases"/>
    <property type="match status" value="2"/>
</dbReference>
<comment type="similarity">
    <text evidence="3">Belongs to the glycosyl hydrolase 13 family.</text>
</comment>
<accession>A0A0C2D973</accession>
<reference evidence="13 14" key="1">
    <citation type="submission" date="2014-12" db="EMBL/GenBank/DDBJ databases">
        <title>Genome assembly of Enhygromyxa salina DSM 15201.</title>
        <authorList>
            <person name="Sharma G."/>
            <person name="Subramanian S."/>
        </authorList>
    </citation>
    <scope>NUCLEOTIDE SEQUENCE [LARGE SCALE GENOMIC DNA]</scope>
    <source>
        <strain evidence="13 14">DSM 15201</strain>
    </source>
</reference>
<feature type="domain" description="Glycosyl hydrolase family 13 catalytic" evidence="12">
    <location>
        <begin position="52"/>
        <end position="513"/>
    </location>
</feature>